<dbReference type="Gene3D" id="2.60.40.10">
    <property type="entry name" value="Immunoglobulins"/>
    <property type="match status" value="7"/>
</dbReference>
<dbReference type="GO" id="GO:0030424">
    <property type="term" value="C:axon"/>
    <property type="evidence" value="ECO:0007669"/>
    <property type="project" value="TreeGrafter"/>
</dbReference>
<protein>
    <submittedName>
        <fullName evidence="14">Uncharacterized protein</fullName>
    </submittedName>
</protein>
<evidence type="ECO:0000256" key="10">
    <source>
        <dbReference type="SAM" id="MobiDB-lite"/>
    </source>
</evidence>
<dbReference type="SMART" id="SM00409">
    <property type="entry name" value="IG"/>
    <property type="match status" value="5"/>
</dbReference>
<dbReference type="GO" id="GO:0007156">
    <property type="term" value="P:homophilic cell adhesion via plasma membrane adhesion molecules"/>
    <property type="evidence" value="ECO:0007669"/>
    <property type="project" value="TreeGrafter"/>
</dbReference>
<feature type="domain" description="Ig-like" evidence="12">
    <location>
        <begin position="620"/>
        <end position="715"/>
    </location>
</feature>
<dbReference type="CDD" id="cd00022">
    <property type="entry name" value="BIR"/>
    <property type="match status" value="1"/>
</dbReference>
<dbReference type="SMART" id="SM00060">
    <property type="entry name" value="FN3"/>
    <property type="match status" value="2"/>
</dbReference>
<feature type="domain" description="Ig-like" evidence="12">
    <location>
        <begin position="422"/>
        <end position="509"/>
    </location>
</feature>
<accession>A0AA89CDJ8</accession>
<dbReference type="PROSITE" id="PS50835">
    <property type="entry name" value="IG_LIKE"/>
    <property type="match status" value="5"/>
</dbReference>
<dbReference type="AlphaFoldDB" id="A0AA89CDJ8"/>
<feature type="region of interest" description="Disordered" evidence="10">
    <location>
        <begin position="978"/>
        <end position="1048"/>
    </location>
</feature>
<dbReference type="EMBL" id="VSWD01000002">
    <property type="protein sequence ID" value="KAK3107823.1"/>
    <property type="molecule type" value="Genomic_DNA"/>
</dbReference>
<dbReference type="GO" id="GO:0005886">
    <property type="term" value="C:plasma membrane"/>
    <property type="evidence" value="ECO:0007669"/>
    <property type="project" value="UniProtKB-ARBA"/>
</dbReference>
<dbReference type="PANTHER" id="PTHR10075">
    <property type="entry name" value="BASIGIN RELATED"/>
    <property type="match status" value="1"/>
</dbReference>
<dbReference type="InterPro" id="IPR001370">
    <property type="entry name" value="BIR_rpt"/>
</dbReference>
<feature type="compositionally biased region" description="Basic and acidic residues" evidence="10">
    <location>
        <begin position="1036"/>
        <end position="1048"/>
    </location>
</feature>
<evidence type="ECO:0000256" key="7">
    <source>
        <dbReference type="ARBA" id="ARBA00023157"/>
    </source>
</evidence>
<dbReference type="GO" id="GO:0070593">
    <property type="term" value="P:dendrite self-avoidance"/>
    <property type="evidence" value="ECO:0007669"/>
    <property type="project" value="TreeGrafter"/>
</dbReference>
<dbReference type="PROSITE" id="PS50853">
    <property type="entry name" value="FN3"/>
    <property type="match status" value="2"/>
</dbReference>
<keyword evidence="15" id="KW-1185">Reference proteome</keyword>
<feature type="domain" description="Fibronectin type-III" evidence="13">
    <location>
        <begin position="819"/>
        <end position="931"/>
    </location>
</feature>
<proteinExistence type="predicted"/>
<reference evidence="14" key="1">
    <citation type="submission" date="2019-08" db="EMBL/GenBank/DDBJ databases">
        <title>The improved chromosome-level genome for the pearl oyster Pinctada fucata martensii using PacBio sequencing and Hi-C.</title>
        <authorList>
            <person name="Zheng Z."/>
        </authorList>
    </citation>
    <scope>NUCLEOTIDE SEQUENCE</scope>
    <source>
        <strain evidence="14">ZZ-2019</strain>
        <tissue evidence="14">Adductor muscle</tissue>
    </source>
</reference>
<evidence type="ECO:0000259" key="13">
    <source>
        <dbReference type="PROSITE" id="PS50853"/>
    </source>
</evidence>
<dbReference type="InterPro" id="IPR009138">
    <property type="entry name" value="Neural_cell_adh"/>
</dbReference>
<evidence type="ECO:0000256" key="2">
    <source>
        <dbReference type="ARBA" id="ARBA00022692"/>
    </source>
</evidence>
<comment type="subcellular location">
    <subcellularLocation>
        <location evidence="1">Membrane</location>
        <topology evidence="1">Single-pass membrane protein</topology>
    </subcellularLocation>
</comment>
<organism evidence="14 15">
    <name type="scientific">Pinctada imbricata</name>
    <name type="common">Atlantic pearl-oyster</name>
    <name type="synonym">Pinctada martensii</name>
    <dbReference type="NCBI Taxonomy" id="66713"/>
    <lineage>
        <taxon>Eukaryota</taxon>
        <taxon>Metazoa</taxon>
        <taxon>Spiralia</taxon>
        <taxon>Lophotrochozoa</taxon>
        <taxon>Mollusca</taxon>
        <taxon>Bivalvia</taxon>
        <taxon>Autobranchia</taxon>
        <taxon>Pteriomorphia</taxon>
        <taxon>Pterioida</taxon>
        <taxon>Pterioidea</taxon>
        <taxon>Pteriidae</taxon>
        <taxon>Pinctada</taxon>
    </lineage>
</organism>
<dbReference type="Proteomes" id="UP001186944">
    <property type="component" value="Unassembled WGS sequence"/>
</dbReference>
<dbReference type="Gene3D" id="1.10.1170.10">
    <property type="entry name" value="Inhibitor Of Apoptosis Protein (2mihbC-IAP-1), Chain A"/>
    <property type="match status" value="1"/>
</dbReference>
<dbReference type="PANTHER" id="PTHR10075:SF14">
    <property type="entry name" value="CELL ADHESION MOLECULE DSCAM2-RELATED"/>
    <property type="match status" value="1"/>
</dbReference>
<evidence type="ECO:0000256" key="3">
    <source>
        <dbReference type="ARBA" id="ARBA00022729"/>
    </source>
</evidence>
<evidence type="ECO:0000313" key="14">
    <source>
        <dbReference type="EMBL" id="KAK3107823.1"/>
    </source>
</evidence>
<evidence type="ECO:0000313" key="15">
    <source>
        <dbReference type="Proteomes" id="UP001186944"/>
    </source>
</evidence>
<keyword evidence="4" id="KW-0130">Cell adhesion</keyword>
<keyword evidence="7" id="KW-1015">Disulfide bond</keyword>
<keyword evidence="5 11" id="KW-1133">Transmembrane helix</keyword>
<evidence type="ECO:0000256" key="6">
    <source>
        <dbReference type="ARBA" id="ARBA00023136"/>
    </source>
</evidence>
<dbReference type="PROSITE" id="PS01282">
    <property type="entry name" value="BIR_REPEAT_1"/>
    <property type="match status" value="1"/>
</dbReference>
<dbReference type="SUPFAM" id="SSF49265">
    <property type="entry name" value="Fibronectin type III"/>
    <property type="match status" value="1"/>
</dbReference>
<feature type="region of interest" description="Disordered" evidence="10">
    <location>
        <begin position="1060"/>
        <end position="1102"/>
    </location>
</feature>
<dbReference type="SUPFAM" id="SSF48726">
    <property type="entry name" value="Immunoglobulin"/>
    <property type="match status" value="5"/>
</dbReference>
<feature type="domain" description="Ig-like" evidence="12">
    <location>
        <begin position="238"/>
        <end position="304"/>
    </location>
</feature>
<feature type="transmembrane region" description="Helical" evidence="11">
    <location>
        <begin position="935"/>
        <end position="962"/>
    </location>
</feature>
<evidence type="ECO:0000256" key="5">
    <source>
        <dbReference type="ARBA" id="ARBA00022989"/>
    </source>
</evidence>
<dbReference type="InterPro" id="IPR036179">
    <property type="entry name" value="Ig-like_dom_sf"/>
</dbReference>
<keyword evidence="9" id="KW-0393">Immunoglobulin domain</keyword>
<evidence type="ECO:0000256" key="9">
    <source>
        <dbReference type="ARBA" id="ARBA00023319"/>
    </source>
</evidence>
<feature type="domain" description="Fibronectin type-III" evidence="13">
    <location>
        <begin position="719"/>
        <end position="818"/>
    </location>
</feature>
<feature type="domain" description="Ig-like" evidence="12">
    <location>
        <begin position="514"/>
        <end position="615"/>
    </location>
</feature>
<dbReference type="InterPro" id="IPR007110">
    <property type="entry name" value="Ig-like_dom"/>
</dbReference>
<evidence type="ECO:0000256" key="1">
    <source>
        <dbReference type="ARBA" id="ARBA00004167"/>
    </source>
</evidence>
<dbReference type="Pfam" id="PF00041">
    <property type="entry name" value="fn3"/>
    <property type="match status" value="1"/>
</dbReference>
<dbReference type="InterPro" id="IPR003961">
    <property type="entry name" value="FN3_dom"/>
</dbReference>
<dbReference type="GO" id="GO:0007411">
    <property type="term" value="P:axon guidance"/>
    <property type="evidence" value="ECO:0007669"/>
    <property type="project" value="TreeGrafter"/>
</dbReference>
<dbReference type="SUPFAM" id="SSF57924">
    <property type="entry name" value="Inhibitor of apoptosis (IAP) repeat"/>
    <property type="match status" value="1"/>
</dbReference>
<keyword evidence="3" id="KW-0732">Signal</keyword>
<dbReference type="PRINTS" id="PR01838">
    <property type="entry name" value="NCAMFAMILY"/>
</dbReference>
<evidence type="ECO:0000259" key="12">
    <source>
        <dbReference type="PROSITE" id="PS50835"/>
    </source>
</evidence>
<sequence length="1102" mass="122462">MAGQGSTSSMDASGFAKHSIQNDIETDSVPSYYRLWEEKSPPPATPTYRRSIEQEIVLAPEPQKVYSLQPLYPEYVGYSTRLKTFKDSWPRYLRGPKVEDMARSGLFYSQIGDKVVCFQCGLGLKFWEPNDCAYKEHARFSPQCKYVKMVIDRNHQMTKQGLEGDNLSSGEFFIKEISVESARKFSLGLGKQWLLFYVTLHLAGNSSFFGRDPDCNSQNLKILKNNVEVQDEPILVGGNPVDFVCQAEGLAAGENPGLNWYNKDGSLLLPNWERIQVYNQRGDFSKLTMNIDGVIEEDAGTYKCNGTLNGQPRSVDLTVRVSMPLDITEEQAPRNQEFVEGSSPVIKCQVQGSGFTVTWYKKDQNGVIGIILANNTRYVYDSQGLLVKNISSTTDETEFICLVQGNGKSDRVRINVKVMIPPKITVGPNTQKVVVGTEARMECRASGKPQPSFKWYKDQNSNPLKGDRYTIDGDNGFFTINSVISDDRGLYRCVADNGYGTDEQQADLDVIIPPEIRDFRNISGTEGNEATMVCRAYGDPIPTIKFKKDGNTESFIDGTQPTGNVQVRQGQPDIDNKEVTYSLIVSNLSPDDRGFYTCEAKNDAPNPTVQKAYLTVNYKPRFQPDLEKNVYTWPGNPGKLICISDGSPRPREVVWKKDNTTQVNAGISEEMLDEYTFKSTLQIAIDFSNEQQKIGEYVCIASNDVGTSYSSFNLLKAQAPSQPTASEVDTFPTETKLSINLAYNPTLGPAPNKVGVFWSKNNQPMGSSVINVAPNQVKVTAIVKQLEPSTAYTFSVIAYSPAGNSTPYTQQINTLAKRQPYEVSVISRKQGTSPLKFLLQWEAPNDGGEPITEYLIKYRMVEIQDDLSNEGEYQFKKELSAFYPAITVQPSTRKELINLRPNTYYEVHIQAKNVKGLSDAKSFIFKTEREADGGLPLGIIIAIIIIAFIVLFIIVDVTCFYTRHCGVLKCIRDKLDSGAGAETGRKEADAEKGDPETEKLMSGKEEKVEGEEPKGTPQDGPIPEEEEPKEMEPEDKEEKISPVIEKPEVPIIDLYFKAEVAEEAKPDQPSAETAPPAGESTTPSGGDVTNIPGEDKPKTPTE</sequence>
<feature type="compositionally biased region" description="Basic and acidic residues" evidence="10">
    <location>
        <begin position="983"/>
        <end position="1014"/>
    </location>
</feature>
<dbReference type="InterPro" id="IPR003599">
    <property type="entry name" value="Ig_sub"/>
</dbReference>
<comment type="caution">
    <text evidence="14">The sequence shown here is derived from an EMBL/GenBank/DDBJ whole genome shotgun (WGS) entry which is preliminary data.</text>
</comment>
<feature type="compositionally biased region" description="Basic and acidic residues" evidence="10">
    <location>
        <begin position="1093"/>
        <end position="1102"/>
    </location>
</feature>
<dbReference type="Pfam" id="PF13927">
    <property type="entry name" value="Ig_3"/>
    <property type="match status" value="2"/>
</dbReference>
<feature type="domain" description="Ig-like" evidence="12">
    <location>
        <begin position="312"/>
        <end position="415"/>
    </location>
</feature>
<dbReference type="PROSITE" id="PS50143">
    <property type="entry name" value="BIR_REPEAT_2"/>
    <property type="match status" value="1"/>
</dbReference>
<keyword evidence="8" id="KW-0325">Glycoprotein</keyword>
<dbReference type="InterPro" id="IPR013783">
    <property type="entry name" value="Ig-like_fold"/>
</dbReference>
<dbReference type="SMART" id="SM00238">
    <property type="entry name" value="BIR"/>
    <property type="match status" value="1"/>
</dbReference>
<name>A0AA89CDJ8_PINIB</name>
<dbReference type="Pfam" id="PF00653">
    <property type="entry name" value="BIR"/>
    <property type="match status" value="1"/>
</dbReference>
<dbReference type="FunFam" id="2.60.40.10:FF:000032">
    <property type="entry name" value="palladin isoform X1"/>
    <property type="match status" value="1"/>
</dbReference>
<dbReference type="InterPro" id="IPR003598">
    <property type="entry name" value="Ig_sub2"/>
</dbReference>
<dbReference type="InterPro" id="IPR036116">
    <property type="entry name" value="FN3_sf"/>
</dbReference>
<gene>
    <name evidence="14" type="ORF">FSP39_022994</name>
</gene>
<evidence type="ECO:0000256" key="11">
    <source>
        <dbReference type="SAM" id="Phobius"/>
    </source>
</evidence>
<dbReference type="SMART" id="SM00408">
    <property type="entry name" value="IGc2"/>
    <property type="match status" value="5"/>
</dbReference>
<feature type="compositionally biased region" description="Acidic residues" evidence="10">
    <location>
        <begin position="1022"/>
        <end position="1035"/>
    </location>
</feature>
<keyword evidence="2 11" id="KW-0812">Transmembrane</keyword>
<evidence type="ECO:0000256" key="8">
    <source>
        <dbReference type="ARBA" id="ARBA00023180"/>
    </source>
</evidence>
<dbReference type="CDD" id="cd00063">
    <property type="entry name" value="FN3"/>
    <property type="match status" value="2"/>
</dbReference>
<evidence type="ECO:0000256" key="4">
    <source>
        <dbReference type="ARBA" id="ARBA00022889"/>
    </source>
</evidence>
<keyword evidence="6 11" id="KW-0472">Membrane</keyword>
<dbReference type="GO" id="GO:0098632">
    <property type="term" value="F:cell-cell adhesion mediator activity"/>
    <property type="evidence" value="ECO:0007669"/>
    <property type="project" value="TreeGrafter"/>
</dbReference>